<comment type="similarity">
    <text evidence="6">Belongs to the RnfG family.</text>
</comment>
<feature type="domain" description="FMN-binding" evidence="7">
    <location>
        <begin position="105"/>
        <end position="197"/>
    </location>
</feature>
<dbReference type="SMART" id="SM00900">
    <property type="entry name" value="FMN_bind"/>
    <property type="match status" value="1"/>
</dbReference>
<evidence type="ECO:0000313" key="8">
    <source>
        <dbReference type="EMBL" id="RAK01801.1"/>
    </source>
</evidence>
<gene>
    <name evidence="6" type="primary">rnfG</name>
    <name evidence="8" type="ORF">B0I24_101440</name>
</gene>
<keyword evidence="3 6" id="KW-0285">Flavoprotein</keyword>
<dbReference type="Pfam" id="PF04205">
    <property type="entry name" value="FMN_bind"/>
    <property type="match status" value="1"/>
</dbReference>
<dbReference type="GO" id="GO:0009055">
    <property type="term" value="F:electron transfer activity"/>
    <property type="evidence" value="ECO:0007669"/>
    <property type="project" value="InterPro"/>
</dbReference>
<comment type="caution">
    <text evidence="8">The sequence shown here is derived from an EMBL/GenBank/DDBJ whole genome shotgun (WGS) entry which is preliminary data.</text>
</comment>
<feature type="modified residue" description="FMN phosphoryl threonine" evidence="6">
    <location>
        <position position="180"/>
    </location>
</feature>
<dbReference type="HAMAP" id="MF_00479">
    <property type="entry name" value="RsxG_RnfG"/>
    <property type="match status" value="1"/>
</dbReference>
<dbReference type="GO" id="GO:0010181">
    <property type="term" value="F:FMN binding"/>
    <property type="evidence" value="ECO:0007669"/>
    <property type="project" value="InterPro"/>
</dbReference>
<comment type="subcellular location">
    <subcellularLocation>
        <location evidence="6">Cell inner membrane</location>
        <topology evidence="6">Single-pass membrane protein</topology>
    </subcellularLocation>
</comment>
<comment type="subunit">
    <text evidence="6">The complex is composed of six subunits: RnfA, RnfB, RnfC, RnfD, RnfE and RnfG.</text>
</comment>
<keyword evidence="6" id="KW-1133">Transmembrane helix</keyword>
<accession>A0A327X4Z3</accession>
<evidence type="ECO:0000256" key="6">
    <source>
        <dbReference type="HAMAP-Rule" id="MF_00479"/>
    </source>
</evidence>
<dbReference type="PANTHER" id="PTHR36118:SF1">
    <property type="entry name" value="ION-TRANSLOCATING OXIDOREDUCTASE COMPLEX SUBUNIT G"/>
    <property type="match status" value="1"/>
</dbReference>
<evidence type="ECO:0000256" key="4">
    <source>
        <dbReference type="ARBA" id="ARBA00022643"/>
    </source>
</evidence>
<dbReference type="InterPro" id="IPR010209">
    <property type="entry name" value="Ion_transpt_RnfG/RsxG"/>
</dbReference>
<evidence type="ECO:0000256" key="5">
    <source>
        <dbReference type="ARBA" id="ARBA00022982"/>
    </source>
</evidence>
<evidence type="ECO:0000313" key="9">
    <source>
        <dbReference type="Proteomes" id="UP000249203"/>
    </source>
</evidence>
<keyword evidence="6" id="KW-0472">Membrane</keyword>
<keyword evidence="6" id="KW-0997">Cell inner membrane</keyword>
<dbReference type="GO" id="GO:0005886">
    <property type="term" value="C:plasma membrane"/>
    <property type="evidence" value="ECO:0007669"/>
    <property type="project" value="UniProtKB-SubCell"/>
</dbReference>
<dbReference type="EC" id="7.-.-.-" evidence="6"/>
<comment type="function">
    <text evidence="6">Part of a membrane-bound complex that couples electron transfer with translocation of ions across the membrane.</text>
</comment>
<dbReference type="NCBIfam" id="TIGR01947">
    <property type="entry name" value="rnfG"/>
    <property type="match status" value="1"/>
</dbReference>
<dbReference type="Proteomes" id="UP000249203">
    <property type="component" value="Unassembled WGS sequence"/>
</dbReference>
<keyword evidence="1 6" id="KW-0813">Transport</keyword>
<dbReference type="RefSeq" id="WP_181452245.1">
    <property type="nucleotide sequence ID" value="NZ_PIPK01000001.1"/>
</dbReference>
<keyword evidence="5 6" id="KW-0249">Electron transport</keyword>
<evidence type="ECO:0000256" key="2">
    <source>
        <dbReference type="ARBA" id="ARBA00022553"/>
    </source>
</evidence>
<reference evidence="8 9" key="1">
    <citation type="submission" date="2018-06" db="EMBL/GenBank/DDBJ databases">
        <title>Genomic Encyclopedia of Type Strains, Phase III (KMG-III): the genomes of soil and plant-associated and newly described type strains.</title>
        <authorList>
            <person name="Whitman W."/>
        </authorList>
    </citation>
    <scope>NUCLEOTIDE SEQUENCE [LARGE SCALE GENOMIC DNA]</scope>
    <source>
        <strain evidence="8 9">CGMCC 1.15366</strain>
    </source>
</reference>
<sequence length="218" mass="23783">MSQEAREKMQRNGIILAVFALAAIVLVMATQWATRDRIDAQQRNELLNTLNALIPPQQHDNDLYADCTLVTAPDALGSSQPQAVYRSRLAGVNNALALRTTAPDGYSGNIHLLVAVNAQGVVQGVRVLAHRETPGLGDKIELRRDDWILSFDGQVVRGDNDPRWAVRRDGGMFDAFTGATITPRAVVNAVERTVRYANQQRDVLFAAPANCQAQGDPA</sequence>
<dbReference type="AlphaFoldDB" id="A0A327X4Z3"/>
<dbReference type="InterPro" id="IPR007329">
    <property type="entry name" value="FMN-bd"/>
</dbReference>
<keyword evidence="6" id="KW-1003">Cell membrane</keyword>
<keyword evidence="4 6" id="KW-0288">FMN</keyword>
<keyword evidence="6" id="KW-1278">Translocase</keyword>
<name>A0A327X4Z3_9GAMM</name>
<keyword evidence="2 6" id="KW-0597">Phosphoprotein</keyword>
<evidence type="ECO:0000256" key="1">
    <source>
        <dbReference type="ARBA" id="ARBA00022448"/>
    </source>
</evidence>
<dbReference type="EMBL" id="QLMD01000001">
    <property type="protein sequence ID" value="RAK01801.1"/>
    <property type="molecule type" value="Genomic_DNA"/>
</dbReference>
<dbReference type="PANTHER" id="PTHR36118">
    <property type="entry name" value="ION-TRANSLOCATING OXIDOREDUCTASE COMPLEX SUBUNIT G"/>
    <property type="match status" value="1"/>
</dbReference>
<dbReference type="NCBIfam" id="NF002519">
    <property type="entry name" value="PRK01908.1"/>
    <property type="match status" value="1"/>
</dbReference>
<evidence type="ECO:0000259" key="7">
    <source>
        <dbReference type="SMART" id="SM00900"/>
    </source>
</evidence>
<keyword evidence="6" id="KW-0812">Transmembrane</keyword>
<comment type="cofactor">
    <cofactor evidence="6">
        <name>FMN</name>
        <dbReference type="ChEBI" id="CHEBI:58210"/>
    </cofactor>
</comment>
<evidence type="ECO:0000256" key="3">
    <source>
        <dbReference type="ARBA" id="ARBA00022630"/>
    </source>
</evidence>
<dbReference type="GO" id="GO:0022900">
    <property type="term" value="P:electron transport chain"/>
    <property type="evidence" value="ECO:0007669"/>
    <property type="project" value="UniProtKB-UniRule"/>
</dbReference>
<proteinExistence type="inferred from homology"/>
<dbReference type="PIRSF" id="PIRSF006091">
    <property type="entry name" value="E_trnsport_RnfG"/>
    <property type="match status" value="1"/>
</dbReference>
<protein>
    <recommendedName>
        <fullName evidence="6">Ion-translocating oxidoreductase complex subunit G</fullName>
        <ecNumber evidence="6">7.-.-.-</ecNumber>
    </recommendedName>
    <alternativeName>
        <fullName evidence="6">Rnf electron transport complex subunit G</fullName>
    </alternativeName>
</protein>
<organism evidence="8 9">
    <name type="scientific">Aliidiomarina maris</name>
    <dbReference type="NCBI Taxonomy" id="531312"/>
    <lineage>
        <taxon>Bacteria</taxon>
        <taxon>Pseudomonadati</taxon>
        <taxon>Pseudomonadota</taxon>
        <taxon>Gammaproteobacteria</taxon>
        <taxon>Alteromonadales</taxon>
        <taxon>Idiomarinaceae</taxon>
        <taxon>Aliidiomarina</taxon>
    </lineage>
</organism>